<evidence type="ECO:0000256" key="2">
    <source>
        <dbReference type="ARBA" id="ARBA00022692"/>
    </source>
</evidence>
<gene>
    <name evidence="7" type="ORF">FMM02_04980</name>
</gene>
<evidence type="ECO:0000313" key="7">
    <source>
        <dbReference type="EMBL" id="QDP20525.1"/>
    </source>
</evidence>
<dbReference type="Proteomes" id="UP000321857">
    <property type="component" value="Chromosome"/>
</dbReference>
<dbReference type="InterPro" id="IPR013525">
    <property type="entry name" value="ABC2_TM"/>
</dbReference>
<feature type="transmembrane region" description="Helical" evidence="5">
    <location>
        <begin position="308"/>
        <end position="328"/>
    </location>
</feature>
<dbReference type="KEGG" id="sxa:FMM02_04980"/>
<evidence type="ECO:0000259" key="6">
    <source>
        <dbReference type="Pfam" id="PF12698"/>
    </source>
</evidence>
<feature type="transmembrane region" description="Helical" evidence="5">
    <location>
        <begin position="25"/>
        <end position="45"/>
    </location>
</feature>
<keyword evidence="4 5" id="KW-0472">Membrane</keyword>
<keyword evidence="2 5" id="KW-0812">Transmembrane</keyword>
<protein>
    <submittedName>
        <fullName evidence="7">ABC transporter permease</fullName>
    </submittedName>
</protein>
<comment type="subcellular location">
    <subcellularLocation>
        <location evidence="1">Membrane</location>
        <topology evidence="1">Multi-pass membrane protein</topology>
    </subcellularLocation>
</comment>
<feature type="transmembrane region" description="Helical" evidence="5">
    <location>
        <begin position="366"/>
        <end position="384"/>
    </location>
</feature>
<feature type="transmembrane region" description="Helical" evidence="5">
    <location>
        <begin position="225"/>
        <end position="255"/>
    </location>
</feature>
<name>A0A516IUF6_9SPHN</name>
<feature type="transmembrane region" description="Helical" evidence="5">
    <location>
        <begin position="187"/>
        <end position="205"/>
    </location>
</feature>
<dbReference type="AlphaFoldDB" id="A0A516IUF6"/>
<organism evidence="7 8">
    <name type="scientific">Sphingomonas xanthus</name>
    <dbReference type="NCBI Taxonomy" id="2594473"/>
    <lineage>
        <taxon>Bacteria</taxon>
        <taxon>Pseudomonadati</taxon>
        <taxon>Pseudomonadota</taxon>
        <taxon>Alphaproteobacteria</taxon>
        <taxon>Sphingomonadales</taxon>
        <taxon>Sphingomonadaceae</taxon>
        <taxon>Sphingomonas</taxon>
    </lineage>
</organism>
<dbReference type="Pfam" id="PF12698">
    <property type="entry name" value="ABC2_membrane_3"/>
    <property type="match status" value="1"/>
</dbReference>
<evidence type="ECO:0000313" key="8">
    <source>
        <dbReference type="Proteomes" id="UP000321857"/>
    </source>
</evidence>
<dbReference type="OrthoDB" id="7388589at2"/>
<evidence type="ECO:0000256" key="3">
    <source>
        <dbReference type="ARBA" id="ARBA00022989"/>
    </source>
</evidence>
<keyword evidence="3 5" id="KW-1133">Transmembrane helix</keyword>
<feature type="domain" description="ABC-2 type transporter transmembrane" evidence="6">
    <location>
        <begin position="187"/>
        <end position="377"/>
    </location>
</feature>
<keyword evidence="8" id="KW-1185">Reference proteome</keyword>
<evidence type="ECO:0000256" key="5">
    <source>
        <dbReference type="SAM" id="Phobius"/>
    </source>
</evidence>
<feature type="transmembrane region" description="Helical" evidence="5">
    <location>
        <begin position="267"/>
        <end position="288"/>
    </location>
</feature>
<reference evidence="7 8" key="1">
    <citation type="submission" date="2019-07" db="EMBL/GenBank/DDBJ databases">
        <title>Sphingomonas AE3 Genome sequencing and assembly.</title>
        <authorList>
            <person name="Kim H."/>
        </authorList>
    </citation>
    <scope>NUCLEOTIDE SEQUENCE [LARGE SCALE GENOMIC DNA]</scope>
    <source>
        <strain evidence="7 8">AE3</strain>
    </source>
</reference>
<accession>A0A516IUF6</accession>
<dbReference type="RefSeq" id="WP_147494973.1">
    <property type="nucleotide sequence ID" value="NZ_CP041659.1"/>
</dbReference>
<dbReference type="GO" id="GO:0140359">
    <property type="term" value="F:ABC-type transporter activity"/>
    <property type="evidence" value="ECO:0007669"/>
    <property type="project" value="InterPro"/>
</dbReference>
<dbReference type="EMBL" id="CP041659">
    <property type="protein sequence ID" value="QDP20525.1"/>
    <property type="molecule type" value="Genomic_DNA"/>
</dbReference>
<evidence type="ECO:0000256" key="1">
    <source>
        <dbReference type="ARBA" id="ARBA00004141"/>
    </source>
</evidence>
<evidence type="ECO:0000256" key="4">
    <source>
        <dbReference type="ARBA" id="ARBA00023136"/>
    </source>
</evidence>
<dbReference type="GO" id="GO:0016020">
    <property type="term" value="C:membrane"/>
    <property type="evidence" value="ECO:0007669"/>
    <property type="project" value="UniProtKB-SubCell"/>
</dbReference>
<proteinExistence type="predicted"/>
<sequence length="407" mass="43354">MPETIRAAFVIARRDFTATVFSKTFLLFLLGPLFPILLGFTFGGIGARVEQNSVPPAVAVIASPADFRLLQQARERLSPLADDRPFVELRRVAPGSDPARQARQLLSDDANPVLGVLEGGLFAPHFTGAVSADGRTVRQVGMFVAEAQRLQVQPLPPGGQGLAVTLTRTSSGSVAFAREITARLGQTVLFVLTILLAGMLLSQLIEEKSNKVIEVLAAAVPVDSIFLGKLFAMLAMSLVGITVWASAGAAAIAIWMEGGLGAMPPPAIGWPVFLVLTLVYFSMSYLLIGATFLGIGAQASTVREVQTLSMPVTMAQVVLFGFASLGVGKPASAEAIGAAVFPLSSPFAMIGRAAEQAALWPHLLALAWQILWVVLILRIAAAIFRRSVLNSGPSRRWFWQKRKANLS</sequence>